<name>A0ABV9VBU2_STRAZ</name>
<reference evidence="2" key="1">
    <citation type="journal article" date="2019" name="Int. J. Syst. Evol. Microbiol.">
        <title>The Global Catalogue of Microorganisms (GCM) 10K type strain sequencing project: providing services to taxonomists for standard genome sequencing and annotation.</title>
        <authorList>
            <consortium name="The Broad Institute Genomics Platform"/>
            <consortium name="The Broad Institute Genome Sequencing Center for Infectious Disease"/>
            <person name="Wu L."/>
            <person name="Ma J."/>
        </authorList>
    </citation>
    <scope>NUCLEOTIDE SEQUENCE [LARGE SCALE GENOMIC DNA]</scope>
    <source>
        <strain evidence="2">ICMP 257</strain>
    </source>
</reference>
<proteinExistence type="predicted"/>
<comment type="caution">
    <text evidence="1">The sequence shown here is derived from an EMBL/GenBank/DDBJ whole genome shotgun (WGS) entry which is preliminary data.</text>
</comment>
<gene>
    <name evidence="1" type="ORF">ACFPL4_24315</name>
</gene>
<sequence>MTKDPIGLPEVDKDWDVPYQPADFLGLDHAPIPLTGKSPAPHWWSSSID</sequence>
<evidence type="ECO:0000313" key="1">
    <source>
        <dbReference type="EMBL" id="MFC4981445.1"/>
    </source>
</evidence>
<keyword evidence="2" id="KW-1185">Reference proteome</keyword>
<protein>
    <submittedName>
        <fullName evidence="1">Uncharacterized protein</fullName>
    </submittedName>
</protein>
<evidence type="ECO:0000313" key="2">
    <source>
        <dbReference type="Proteomes" id="UP001595908"/>
    </source>
</evidence>
<dbReference type="RefSeq" id="WP_157841702.1">
    <property type="nucleotide sequence ID" value="NZ_JBHSJE010000007.1"/>
</dbReference>
<dbReference type="Proteomes" id="UP001595908">
    <property type="component" value="Unassembled WGS sequence"/>
</dbReference>
<dbReference type="GeneID" id="43426538"/>
<organism evidence="1 2">
    <name type="scientific">Streptomyces atroolivaceus</name>
    <dbReference type="NCBI Taxonomy" id="66869"/>
    <lineage>
        <taxon>Bacteria</taxon>
        <taxon>Bacillati</taxon>
        <taxon>Actinomycetota</taxon>
        <taxon>Actinomycetes</taxon>
        <taxon>Kitasatosporales</taxon>
        <taxon>Streptomycetaceae</taxon>
        <taxon>Streptomyces</taxon>
    </lineage>
</organism>
<accession>A0ABV9VBU2</accession>
<dbReference type="EMBL" id="JBHSJE010000007">
    <property type="protein sequence ID" value="MFC4981445.1"/>
    <property type="molecule type" value="Genomic_DNA"/>
</dbReference>